<dbReference type="InterPro" id="IPR006852">
    <property type="entry name" value="TOD1_MUCI70"/>
</dbReference>
<keyword evidence="5" id="KW-1185">Reference proteome</keyword>
<dbReference type="PANTHER" id="PTHR12956:SF24">
    <property type="entry name" value="TRANSMEMBRANE PROTEIN (DUF616)"/>
    <property type="match status" value="1"/>
</dbReference>
<dbReference type="PANTHER" id="PTHR12956">
    <property type="entry name" value="ALKALINE CERAMIDASE-RELATED"/>
    <property type="match status" value="1"/>
</dbReference>
<feature type="region of interest" description="Disordered" evidence="1">
    <location>
        <begin position="134"/>
        <end position="167"/>
    </location>
</feature>
<dbReference type="Pfam" id="PF04765">
    <property type="entry name" value="TOD1_MUCI70"/>
    <property type="match status" value="1"/>
</dbReference>
<feature type="compositionally biased region" description="Low complexity" evidence="1">
    <location>
        <begin position="273"/>
        <end position="287"/>
    </location>
</feature>
<dbReference type="Proteomes" id="UP001558713">
    <property type="component" value="Unassembled WGS sequence"/>
</dbReference>
<reference evidence="4 5" key="1">
    <citation type="submission" date="2024-04" db="EMBL/GenBank/DDBJ databases">
        <title>Genome assembly C_amara_ONT_v2.</title>
        <authorList>
            <person name="Yant L."/>
            <person name="Moore C."/>
            <person name="Slenker M."/>
        </authorList>
    </citation>
    <scope>NUCLEOTIDE SEQUENCE [LARGE SCALE GENOMIC DNA]</scope>
    <source>
        <tissue evidence="4">Leaf</tissue>
    </source>
</reference>
<feature type="domain" description="TOD1/MUCI70 glycosyltransferase-like" evidence="3">
    <location>
        <begin position="330"/>
        <end position="649"/>
    </location>
</feature>
<feature type="compositionally biased region" description="Basic and acidic residues" evidence="1">
    <location>
        <begin position="241"/>
        <end position="267"/>
    </location>
</feature>
<evidence type="ECO:0000256" key="1">
    <source>
        <dbReference type="SAM" id="MobiDB-lite"/>
    </source>
</evidence>
<keyword evidence="2" id="KW-1133">Transmembrane helix</keyword>
<feature type="compositionally biased region" description="Basic and acidic residues" evidence="1">
    <location>
        <begin position="149"/>
        <end position="164"/>
    </location>
</feature>
<gene>
    <name evidence="4" type="ORF">V5N11_015494</name>
</gene>
<evidence type="ECO:0000313" key="4">
    <source>
        <dbReference type="EMBL" id="KAL1219454.1"/>
    </source>
</evidence>
<sequence>MAQYRQSGTERFNGRGGYQNYINGGSDHVAIGIRNGVGGGSKANRWRRSVRADKIRRLGIGSVVFVLCLVLVVTVLAYYYISGFTNNGVDDDKGFDSFEGDFLTNVTRIDPSKVLEFGKGGSVVHGRDSRYWDKDDRRRDDDYNEDEVEHNKSVDEVKKDDSVHKSIHGSGLKGVGLYNEAGRNELKKYEAEYQASLGKDGKSLKKKVVGMDPDDDDNSGIDSHDGDEYVDSGHDDDDYEETRKEKTVEVVHSMAEKQNMEKDDGGSFKRSLGDSSLVSKGGKSGKTSRSDTKRKGRRRSSGSSCEMKLLNSSLPIVEPLNTRKSARFSLQYIEKEEKPDGEEQWEPRFAGHQSLQEREDSFVVEDKKIHCGFVKGPKGSPSTGFDLTEDDTNYISRCHIAVSSCIFGNSDRLRPPASKMMSRLSRKNVCFIVFVDEITMQTLTAEGHAPDRAGFIGLWKLVVVKNLPYTDMRRVGKIPKMLPHRLFPSARYSIWLDSKLRLQLDPHLILEYFLWRKGHEYAISNHYDRHCLWEEVAQNKKLNKYNHTVINQQFEFYKADGLTRFNASDPFKLLPSNVPEGSFIVRAHTPMSNLFSCLWFNEVERFTPRDQLSFAYTYQKLRRMNPDKPFNLHMFKDCERRKIAKLFRHRSEEKRNLIQAALQ</sequence>
<dbReference type="InterPro" id="IPR048354">
    <property type="entry name" value="TOD1_MUCI70_glycTrfase_dom"/>
</dbReference>
<dbReference type="AlphaFoldDB" id="A0ABD1BQG9"/>
<name>A0ABD1BQG9_CARAN</name>
<organism evidence="4 5">
    <name type="scientific">Cardamine amara subsp. amara</name>
    <dbReference type="NCBI Taxonomy" id="228776"/>
    <lineage>
        <taxon>Eukaryota</taxon>
        <taxon>Viridiplantae</taxon>
        <taxon>Streptophyta</taxon>
        <taxon>Embryophyta</taxon>
        <taxon>Tracheophyta</taxon>
        <taxon>Spermatophyta</taxon>
        <taxon>Magnoliopsida</taxon>
        <taxon>eudicotyledons</taxon>
        <taxon>Gunneridae</taxon>
        <taxon>Pentapetalae</taxon>
        <taxon>rosids</taxon>
        <taxon>malvids</taxon>
        <taxon>Brassicales</taxon>
        <taxon>Brassicaceae</taxon>
        <taxon>Cardamineae</taxon>
        <taxon>Cardamine</taxon>
    </lineage>
</organism>
<keyword evidence="2" id="KW-0812">Transmembrane</keyword>
<feature type="region of interest" description="Disordered" evidence="1">
    <location>
        <begin position="204"/>
        <end position="307"/>
    </location>
</feature>
<accession>A0ABD1BQG9</accession>
<keyword evidence="2" id="KW-0472">Membrane</keyword>
<evidence type="ECO:0000313" key="5">
    <source>
        <dbReference type="Proteomes" id="UP001558713"/>
    </source>
</evidence>
<dbReference type="EMBL" id="JBANAX010000182">
    <property type="protein sequence ID" value="KAL1219454.1"/>
    <property type="molecule type" value="Genomic_DNA"/>
</dbReference>
<evidence type="ECO:0000259" key="3">
    <source>
        <dbReference type="Pfam" id="PF04765"/>
    </source>
</evidence>
<evidence type="ECO:0000256" key="2">
    <source>
        <dbReference type="SAM" id="Phobius"/>
    </source>
</evidence>
<feature type="compositionally biased region" description="Basic and acidic residues" evidence="1">
    <location>
        <begin position="222"/>
        <end position="233"/>
    </location>
</feature>
<feature type="transmembrane region" description="Helical" evidence="2">
    <location>
        <begin position="58"/>
        <end position="81"/>
    </location>
</feature>
<proteinExistence type="predicted"/>
<protein>
    <submittedName>
        <fullName evidence="4">Hexosyltransferase MUCI70</fullName>
    </submittedName>
</protein>
<comment type="caution">
    <text evidence="4">The sequence shown here is derived from an EMBL/GenBank/DDBJ whole genome shotgun (WGS) entry which is preliminary data.</text>
</comment>